<dbReference type="eggNOG" id="COG4221">
    <property type="taxonomic scope" value="Bacteria"/>
</dbReference>
<evidence type="ECO:0000256" key="2">
    <source>
        <dbReference type="ARBA" id="ARBA00023002"/>
    </source>
</evidence>
<dbReference type="InterPro" id="IPR002347">
    <property type="entry name" value="SDR_fam"/>
</dbReference>
<evidence type="ECO:0000256" key="1">
    <source>
        <dbReference type="ARBA" id="ARBA00006484"/>
    </source>
</evidence>
<dbReference type="EMBL" id="JNFF01000088">
    <property type="protein sequence ID" value="KEQ29006.1"/>
    <property type="molecule type" value="Genomic_DNA"/>
</dbReference>
<sequence length="272" mass="29285">MAKTILITGASRGFGRIWAEAFLKRGDNVVATVRNLDALAALIKEFPSNLLVLKLDVTDKNASFEAIEAAKNHFGVIDVLINNAGFGQVGAIEELDEKDVRAQFETNVFGSLWTIQAVLPIMREQKSGQIIQLSSALGINTVPLMGIYSAAKFAVEGLTETLASEVSGFGIKVTIVEPGGYATDFFGSNSLAVSSSLSAYDAIRKDFYEHAGDQDSGNPTATAGAILGLVDTENPPLRLILGKIALPWIKHTYEERLKTWESWQDISLAAHG</sequence>
<dbReference type="Proteomes" id="UP000028007">
    <property type="component" value="Unassembled WGS sequence"/>
</dbReference>
<dbReference type="InterPro" id="IPR036291">
    <property type="entry name" value="NAD(P)-bd_dom_sf"/>
</dbReference>
<dbReference type="SUPFAM" id="SSF51735">
    <property type="entry name" value="NAD(P)-binding Rossmann-fold domains"/>
    <property type="match status" value="1"/>
</dbReference>
<gene>
    <name evidence="4" type="ORF">N180_13935</name>
</gene>
<dbReference type="PANTHER" id="PTHR43976:SF16">
    <property type="entry name" value="SHORT-CHAIN DEHYDROGENASE_REDUCTASE FAMILY PROTEIN"/>
    <property type="match status" value="1"/>
</dbReference>
<dbReference type="AlphaFoldDB" id="A0A081PE83"/>
<comment type="caution">
    <text evidence="4">The sequence shown here is derived from an EMBL/GenBank/DDBJ whole genome shotgun (WGS) entry which is preliminary data.</text>
</comment>
<accession>A0A081PE83</accession>
<dbReference type="GO" id="GO:0016491">
    <property type="term" value="F:oxidoreductase activity"/>
    <property type="evidence" value="ECO:0007669"/>
    <property type="project" value="UniProtKB-KW"/>
</dbReference>
<dbReference type="NCBIfam" id="NF006114">
    <property type="entry name" value="PRK08263.1"/>
    <property type="match status" value="1"/>
</dbReference>
<dbReference type="Pfam" id="PF00106">
    <property type="entry name" value="adh_short"/>
    <property type="match status" value="1"/>
</dbReference>
<dbReference type="PRINTS" id="PR00081">
    <property type="entry name" value="GDHRDH"/>
</dbReference>
<dbReference type="PANTHER" id="PTHR43976">
    <property type="entry name" value="SHORT CHAIN DEHYDROGENASE"/>
    <property type="match status" value="1"/>
</dbReference>
<dbReference type="PRINTS" id="PR00080">
    <property type="entry name" value="SDRFAMILY"/>
</dbReference>
<reference evidence="4 5" key="1">
    <citation type="journal article" date="1992" name="Int. J. Syst. Bacteriol.">
        <title>Sphingobacterium antarcticus sp. nov. a Psychrotrophic Bacterium from the Soils of Schirmacher Oasis, Antarctica.</title>
        <authorList>
            <person name="Shivaji S."/>
            <person name="Ray M.K."/>
            <person name="Rao N.S."/>
            <person name="Saiserr L."/>
            <person name="Jagannadham M.V."/>
            <person name="Kumar G.S."/>
            <person name="Reddy G."/>
            <person name="Bhargava P.M."/>
        </authorList>
    </citation>
    <scope>NUCLEOTIDE SEQUENCE [LARGE SCALE GENOMIC DNA]</scope>
    <source>
        <strain evidence="4 5">4BY</strain>
    </source>
</reference>
<comment type="similarity">
    <text evidence="1 3">Belongs to the short-chain dehydrogenases/reductases (SDR) family.</text>
</comment>
<organism evidence="4 5">
    <name type="scientific">Pedobacter antarcticus 4BY</name>
    <dbReference type="NCBI Taxonomy" id="1358423"/>
    <lineage>
        <taxon>Bacteria</taxon>
        <taxon>Pseudomonadati</taxon>
        <taxon>Bacteroidota</taxon>
        <taxon>Sphingobacteriia</taxon>
        <taxon>Sphingobacteriales</taxon>
        <taxon>Sphingobacteriaceae</taxon>
        <taxon>Pedobacter</taxon>
    </lineage>
</organism>
<evidence type="ECO:0000313" key="5">
    <source>
        <dbReference type="Proteomes" id="UP000028007"/>
    </source>
</evidence>
<dbReference type="OrthoDB" id="1235794at2"/>
<keyword evidence="5" id="KW-1185">Reference proteome</keyword>
<dbReference type="PROSITE" id="PS00061">
    <property type="entry name" value="ADH_SHORT"/>
    <property type="match status" value="1"/>
</dbReference>
<dbReference type="InterPro" id="IPR051911">
    <property type="entry name" value="SDR_oxidoreductase"/>
</dbReference>
<evidence type="ECO:0000313" key="4">
    <source>
        <dbReference type="EMBL" id="KEQ29006.1"/>
    </source>
</evidence>
<proteinExistence type="inferred from homology"/>
<evidence type="ECO:0000256" key="3">
    <source>
        <dbReference type="RuleBase" id="RU000363"/>
    </source>
</evidence>
<dbReference type="CDD" id="cd05374">
    <property type="entry name" value="17beta-HSD-like_SDR_c"/>
    <property type="match status" value="1"/>
</dbReference>
<name>A0A081PE83_9SPHI</name>
<dbReference type="Gene3D" id="3.40.50.720">
    <property type="entry name" value="NAD(P)-binding Rossmann-like Domain"/>
    <property type="match status" value="1"/>
</dbReference>
<dbReference type="InterPro" id="IPR020904">
    <property type="entry name" value="Sc_DH/Rdtase_CS"/>
</dbReference>
<dbReference type="RefSeq" id="WP_037442895.1">
    <property type="nucleotide sequence ID" value="NZ_JNFF01000088.1"/>
</dbReference>
<protein>
    <submittedName>
        <fullName evidence="4">Short-chain dehydrogenase</fullName>
    </submittedName>
</protein>
<keyword evidence="2" id="KW-0560">Oxidoreductase</keyword>